<dbReference type="RefSeq" id="XP_021878336.1">
    <property type="nucleotide sequence ID" value="XM_022025224.1"/>
</dbReference>
<keyword evidence="2" id="KW-1185">Reference proteome</keyword>
<gene>
    <name evidence="1" type="ORF">BCR41DRAFT_359559</name>
</gene>
<protein>
    <submittedName>
        <fullName evidence="1">Uncharacterized protein</fullName>
    </submittedName>
</protein>
<dbReference type="EMBL" id="MCFF01000038">
    <property type="protein sequence ID" value="ORZ08253.1"/>
    <property type="molecule type" value="Genomic_DNA"/>
</dbReference>
<evidence type="ECO:0000313" key="2">
    <source>
        <dbReference type="Proteomes" id="UP000193648"/>
    </source>
</evidence>
<sequence length="66" mass="7179">MTVLVFPQPLTPNNDSRGDMPNIFEILLVALVSSSFDSILARLIVAPSSGTETWKRFNLPAAMSSN</sequence>
<accession>A0A1Y2GE15</accession>
<name>A0A1Y2GE15_9FUNG</name>
<dbReference type="Proteomes" id="UP000193648">
    <property type="component" value="Unassembled WGS sequence"/>
</dbReference>
<proteinExistence type="predicted"/>
<organism evidence="1 2">
    <name type="scientific">Lobosporangium transversale</name>
    <dbReference type="NCBI Taxonomy" id="64571"/>
    <lineage>
        <taxon>Eukaryota</taxon>
        <taxon>Fungi</taxon>
        <taxon>Fungi incertae sedis</taxon>
        <taxon>Mucoromycota</taxon>
        <taxon>Mortierellomycotina</taxon>
        <taxon>Mortierellomycetes</taxon>
        <taxon>Mortierellales</taxon>
        <taxon>Mortierellaceae</taxon>
        <taxon>Lobosporangium</taxon>
    </lineage>
</organism>
<dbReference type="GeneID" id="33567068"/>
<reference evidence="1 2" key="1">
    <citation type="submission" date="2016-07" db="EMBL/GenBank/DDBJ databases">
        <title>Pervasive Adenine N6-methylation of Active Genes in Fungi.</title>
        <authorList>
            <consortium name="DOE Joint Genome Institute"/>
            <person name="Mondo S.J."/>
            <person name="Dannebaum R.O."/>
            <person name="Kuo R.C."/>
            <person name="Labutti K."/>
            <person name="Haridas S."/>
            <person name="Kuo A."/>
            <person name="Salamov A."/>
            <person name="Ahrendt S.R."/>
            <person name="Lipzen A."/>
            <person name="Sullivan W."/>
            <person name="Andreopoulos W.B."/>
            <person name="Clum A."/>
            <person name="Lindquist E."/>
            <person name="Daum C."/>
            <person name="Ramamoorthy G.K."/>
            <person name="Gryganskyi A."/>
            <person name="Culley D."/>
            <person name="Magnuson J.K."/>
            <person name="James T.Y."/>
            <person name="O'Malley M.A."/>
            <person name="Stajich J.E."/>
            <person name="Spatafora J.W."/>
            <person name="Visel A."/>
            <person name="Grigoriev I.V."/>
        </authorList>
    </citation>
    <scope>NUCLEOTIDE SEQUENCE [LARGE SCALE GENOMIC DNA]</scope>
    <source>
        <strain evidence="1 2">NRRL 3116</strain>
    </source>
</reference>
<dbReference type="AlphaFoldDB" id="A0A1Y2GE15"/>
<dbReference type="InParanoid" id="A0A1Y2GE15"/>
<comment type="caution">
    <text evidence="1">The sequence shown here is derived from an EMBL/GenBank/DDBJ whole genome shotgun (WGS) entry which is preliminary data.</text>
</comment>
<evidence type="ECO:0000313" key="1">
    <source>
        <dbReference type="EMBL" id="ORZ08253.1"/>
    </source>
</evidence>